<dbReference type="PROSITE" id="PS50092">
    <property type="entry name" value="TSP1"/>
    <property type="match status" value="1"/>
</dbReference>
<evidence type="ECO:0000256" key="1">
    <source>
        <dbReference type="SAM" id="SignalP"/>
    </source>
</evidence>
<accession>A0AAD9JT55</accession>
<feature type="domain" description="Fibronectin type-III" evidence="2">
    <location>
        <begin position="1190"/>
        <end position="1352"/>
    </location>
</feature>
<dbReference type="InterPro" id="IPR036383">
    <property type="entry name" value="TSP1_rpt_sf"/>
</dbReference>
<dbReference type="InterPro" id="IPR036116">
    <property type="entry name" value="FN3_sf"/>
</dbReference>
<dbReference type="SMART" id="SM00060">
    <property type="entry name" value="FN3"/>
    <property type="match status" value="4"/>
</dbReference>
<dbReference type="SUPFAM" id="SSF82895">
    <property type="entry name" value="TSP-1 type 1 repeat"/>
    <property type="match status" value="1"/>
</dbReference>
<feature type="domain" description="Fibronectin type-III" evidence="2">
    <location>
        <begin position="1385"/>
        <end position="1477"/>
    </location>
</feature>
<reference evidence="3" key="1">
    <citation type="journal article" date="2023" name="Mol. Biol. Evol.">
        <title>Third-Generation Sequencing Reveals the Adaptive Role of the Epigenome in Three Deep-Sea Polychaetes.</title>
        <authorList>
            <person name="Perez M."/>
            <person name="Aroh O."/>
            <person name="Sun Y."/>
            <person name="Lan Y."/>
            <person name="Juniper S.K."/>
            <person name="Young C.R."/>
            <person name="Angers B."/>
            <person name="Qian P.Y."/>
        </authorList>
    </citation>
    <scope>NUCLEOTIDE SEQUENCE</scope>
    <source>
        <strain evidence="3">R07B-5</strain>
    </source>
</reference>
<dbReference type="Proteomes" id="UP001209878">
    <property type="component" value="Unassembled WGS sequence"/>
</dbReference>
<evidence type="ECO:0000313" key="4">
    <source>
        <dbReference type="Proteomes" id="UP001209878"/>
    </source>
</evidence>
<dbReference type="InterPro" id="IPR000884">
    <property type="entry name" value="TSP1_rpt"/>
</dbReference>
<keyword evidence="1" id="KW-0732">Signal</keyword>
<dbReference type="PANTHER" id="PTHR16897:SF2">
    <property type="entry name" value="OS03G0226600 PROTEIN"/>
    <property type="match status" value="1"/>
</dbReference>
<sequence>MVVCGRLLLCVVLLAVCQNVVEGWSSPRLPSIRTPYHLSGRIRRGFVCKEVDCEWGGWSGWGACSQPCGKTGTQYRYRSVSTEARCHGSGCSGSSSDSQSCYPGCVHGTVQDGYCSDCPTVYWGRCCNHPCKTIDNCRELECTSGTNQFCHSCEYTYSKTEMAYRLVARDGHDNRVCEISTKPSVTYCLITAEVDVGSSVENVEISCADESNPVVYSNVVATTLKSNPETGLLVCNLKATTMNPPLQHADRLHFEAATSNGGYVTINNIENNNIDPAIYYSGQTTTHKAELTLFLIFDNVNVVSINTAEDKILVVNSAAENTSYTWLTSLQSSSYTGDQASHFANVFHNTHKFLNGSAANSPPINPGYEELTGQPPDTVSREAIPNVNGIVKYEVSHAVDNDGGCSLNSSDSWRNVDDFQSEQILLDIPRADGDSVRVWVRATDVMGNTKTDSVLVHVDSSPPVIQDVWLSRHGRTQLAVHHSTDLSDLKFEFESYDYHSGLKEIHWRLHDSVDPDLTHGDGHVAVRRHKGATPDCVAPQCYCIPKDEECFWRNFEIKPDMSKMVKPHGDHDFDYDLVITSTNNAMLTTVFTYKITVDTTAPHTGVVSDSEQSQPDIDFQQEFTQHASWQGFFDRESGVMFYQYVFSDACLTAKNFTVPPTNNVNETTLTYASRTVSGPGTYHCTVVAYNKALEPSEPVCSDGVTVDTTAPEIHEVSIENSWTKDGLVKDSTGHVWYIDRNRFRVLVEQPSDSCRQKAREESNISLLYRIRQLRKSSGESNMTMCQKAALPDKPVVLVSKQNMLELSWFGSDDESGIYAYEVGLSSTGSEDMDLLPYTSTHGHRHFITYHPDLMDGQTFYIHIKAVNRAGQQTVQVIGPVLVEVDAPTFLGDISLSVQQKDGVEYLIAKWDRLSFEASELKDGLLYDMNYAVGHLRGTDNVKRFVSLTQHISVPGLCTWTEPPTCVATPVDKLQWRLHGRHSYYVTLKLEGINHVERVVTSEVYVHYIGPPFDGIVVEIPVDTTEVLSEDIDHQSNQSHLHITWHDFHHFDQTINYQLAVGTDPGIEDVVGFTDVAGPSHMLTGLTLQPFQTYYACIRARTQDGTTTSCSDGVTVLPVATRLEDEPQTVLSMSHHDFSLPNKSCVVDIDFQSSLTYVGIRWTLPTNVTTYITNVKWGVQPLFSDGVTVTPDAPVSNGFTSVSLTDTNLTFTWHQFVDPSIPSSASPGAVISRQEWTLLAEMGGGRTDNVLLEKNALWRQPDREYTPSVSTLSAVWPDLRHGTYAWKVVSDRAIHRFAFVEPRTAPDYGDFDCSAPEVLACGETQNNFMNVHDLNLREGQRYYICILANATDLEFEKFTQHLEQNSECSNGIVVDTTPPTAGQVWVGSHLQHWRYQIDRSQLNIYWSSFVDVETFGLSSHHSGIFKYEYAVGTSPEGVDVRDYVDVGVTNMAVATGLTLQEGHTYYVTIRATDHVGRSTTTTSQGVTIDSTPPDVTKVPIDVGSAYITEQRELSPTWSGVFEDTESGPQDNLHLTDGHPVYVTVQAVNRVGLTAVTTSRAVIVDTTSPLAGHVYDVISDGQNTDSDYTTYFRTTLSAHWLNFHDPESGLLYLEWRAGTTPGQSDILAPTRLHVTDRATTTLTDPLPVGKTVYVTLKVVNKAGTTSLTHRYDQSHSQVRPVSLTGTTNLTHRYDQSHSQVRPV</sequence>
<protein>
    <recommendedName>
        <fullName evidence="2">Fibronectin type-III domain-containing protein</fullName>
    </recommendedName>
</protein>
<name>A0AAD9JT55_RIDPI</name>
<feature type="chain" id="PRO_5041949377" description="Fibronectin type-III domain-containing protein" evidence="1">
    <location>
        <begin position="24"/>
        <end position="1701"/>
    </location>
</feature>
<dbReference type="SMART" id="SM00209">
    <property type="entry name" value="TSP1"/>
    <property type="match status" value="1"/>
</dbReference>
<evidence type="ECO:0000313" key="3">
    <source>
        <dbReference type="EMBL" id="KAK2158684.1"/>
    </source>
</evidence>
<dbReference type="InterPro" id="IPR003961">
    <property type="entry name" value="FN3_dom"/>
</dbReference>
<proteinExistence type="predicted"/>
<feature type="domain" description="Fibronectin type-III" evidence="2">
    <location>
        <begin position="1017"/>
        <end position="1106"/>
    </location>
</feature>
<feature type="signal peptide" evidence="1">
    <location>
        <begin position="1"/>
        <end position="23"/>
    </location>
</feature>
<dbReference type="SUPFAM" id="SSF49265">
    <property type="entry name" value="Fibronectin type III"/>
    <property type="match status" value="1"/>
</dbReference>
<dbReference type="PANTHER" id="PTHR16897">
    <property type="entry name" value="OS10G0105400 PROTEIN"/>
    <property type="match status" value="1"/>
</dbReference>
<comment type="caution">
    <text evidence="3">The sequence shown here is derived from an EMBL/GenBank/DDBJ whole genome shotgun (WGS) entry which is preliminary data.</text>
</comment>
<feature type="domain" description="Fibronectin type-III" evidence="2">
    <location>
        <begin position="788"/>
        <end position="872"/>
    </location>
</feature>
<keyword evidence="4" id="KW-1185">Reference proteome</keyword>
<dbReference type="EMBL" id="JAODUO010001776">
    <property type="protein sequence ID" value="KAK2158684.1"/>
    <property type="molecule type" value="Genomic_DNA"/>
</dbReference>
<gene>
    <name evidence="3" type="ORF">NP493_1763g00001</name>
</gene>
<evidence type="ECO:0000259" key="2">
    <source>
        <dbReference type="SMART" id="SM00060"/>
    </source>
</evidence>
<dbReference type="Gene3D" id="2.20.100.10">
    <property type="entry name" value="Thrombospondin type-1 (TSP1) repeat"/>
    <property type="match status" value="1"/>
</dbReference>
<organism evidence="3 4">
    <name type="scientific">Ridgeia piscesae</name>
    <name type="common">Tubeworm</name>
    <dbReference type="NCBI Taxonomy" id="27915"/>
    <lineage>
        <taxon>Eukaryota</taxon>
        <taxon>Metazoa</taxon>
        <taxon>Spiralia</taxon>
        <taxon>Lophotrochozoa</taxon>
        <taxon>Annelida</taxon>
        <taxon>Polychaeta</taxon>
        <taxon>Sedentaria</taxon>
        <taxon>Canalipalpata</taxon>
        <taxon>Sabellida</taxon>
        <taxon>Siboglinidae</taxon>
        <taxon>Ridgeia</taxon>
    </lineage>
</organism>